<feature type="domain" description="Menorin-like" evidence="3">
    <location>
        <begin position="374"/>
        <end position="616"/>
    </location>
</feature>
<dbReference type="PANTHER" id="PTHR21184">
    <property type="entry name" value="MENORIN (DENDRITIC BRANCHING PROTEIN)"/>
    <property type="match status" value="1"/>
</dbReference>
<comment type="similarity">
    <text evidence="1">Belongs to the menorin family.</text>
</comment>
<feature type="domain" description="Menorin-like" evidence="3">
    <location>
        <begin position="110"/>
        <end position="340"/>
    </location>
</feature>
<sequence length="629" mass="70240">MEDYENEKSKNSDSVSSRHKIFKYTLGIIIILVSLGFTIGVLYSIIDHYTNVNVYNPGDNTTTTTTITTTVTTSTALSSETPSATPIENETIFKITGGDLLEYFPDAHGDGLNLKFYHGANSKSEMNDALEGDYDILEADISLSPDTNQPIMAHPPITTSDNTLDEWFAAVTASNKGIKMDIKSNEVIPPALQSLRSFVTSLQQPVWINSDVVQGPNNNNKPINGTFFVSNVNAIFPNVTLSLGWTTTYRFVGENELYSWESMDEMFELVENLNQRITFPARAALVRKSWDRFLWLLEQNNRFSLTIWTGSTDPVDTVDMVFVRDNCGLDRVFYDAYDSLTEPLLHAIETSMYPKVFYSGGNALDYLRIPNREAINVTWAHRVNSHAELQAALQDDNIMMLEADVRLSGEGTSNVDESLPVMAHDIIDASTSNFSLSDFLQQITTSQKTKGAKLDFKSIGAVTASVEILQKQKSNITFPVWLNADILLGPNSVTEPVDATNYFSTIVNKFPDCTFSPGWTTAYRPVGVNELYTQQTVEEMYGHVSSLRQAITFPVRASLTRPSLPALQWLVSKSNRYSLTVWHSSPTPEGVTSEDLYEIYLGFPAHKVYFDIPETMMEGLKQLIAKKST</sequence>
<evidence type="ECO:0000259" key="3">
    <source>
        <dbReference type="Pfam" id="PF10223"/>
    </source>
</evidence>
<dbReference type="EMBL" id="LR785018">
    <property type="protein sequence ID" value="CAB3244291.1"/>
    <property type="molecule type" value="mRNA"/>
</dbReference>
<organism evidence="4">
    <name type="scientific">Phallusia mammillata</name>
    <dbReference type="NCBI Taxonomy" id="59560"/>
    <lineage>
        <taxon>Eukaryota</taxon>
        <taxon>Metazoa</taxon>
        <taxon>Chordata</taxon>
        <taxon>Tunicata</taxon>
        <taxon>Ascidiacea</taxon>
        <taxon>Phlebobranchia</taxon>
        <taxon>Ascidiidae</taxon>
        <taxon>Phallusia</taxon>
    </lineage>
</organism>
<keyword evidence="2" id="KW-0472">Membrane</keyword>
<gene>
    <name evidence="4" type="primary">Fam151a</name>
</gene>
<dbReference type="InterPro" id="IPR019356">
    <property type="entry name" value="Menorin_dom"/>
</dbReference>
<accession>A0A6F9DCY8</accession>
<keyword evidence="2" id="KW-0812">Transmembrane</keyword>
<name>A0A6F9DCY8_9ASCI</name>
<evidence type="ECO:0000256" key="2">
    <source>
        <dbReference type="SAM" id="Phobius"/>
    </source>
</evidence>
<dbReference type="GO" id="GO:0005615">
    <property type="term" value="C:extracellular space"/>
    <property type="evidence" value="ECO:0007669"/>
    <property type="project" value="TreeGrafter"/>
</dbReference>
<proteinExistence type="evidence at transcript level"/>
<keyword evidence="2" id="KW-1133">Transmembrane helix</keyword>
<reference evidence="4" key="1">
    <citation type="submission" date="2020-04" db="EMBL/GenBank/DDBJ databases">
        <authorList>
            <person name="Neveu A P."/>
        </authorList>
    </citation>
    <scope>NUCLEOTIDE SEQUENCE</scope>
    <source>
        <tissue evidence="4">Whole embryo</tissue>
    </source>
</reference>
<dbReference type="AlphaFoldDB" id="A0A6F9DCY8"/>
<feature type="transmembrane region" description="Helical" evidence="2">
    <location>
        <begin position="21"/>
        <end position="46"/>
    </location>
</feature>
<evidence type="ECO:0000313" key="4">
    <source>
        <dbReference type="EMBL" id="CAB3244291.1"/>
    </source>
</evidence>
<dbReference type="Pfam" id="PF10223">
    <property type="entry name" value="Menorin_N"/>
    <property type="match status" value="2"/>
</dbReference>
<dbReference type="PANTHER" id="PTHR21184:SF6">
    <property type="entry name" value="CONSERVED PLASMA MEMBRANE PROTEIN"/>
    <property type="match status" value="1"/>
</dbReference>
<evidence type="ECO:0000256" key="1">
    <source>
        <dbReference type="ARBA" id="ARBA00044953"/>
    </source>
</evidence>
<protein>
    <submittedName>
        <fullName evidence="4">Protein FAM151A-like</fullName>
    </submittedName>
</protein>